<evidence type="ECO:0000259" key="3">
    <source>
        <dbReference type="PROSITE" id="PS50894"/>
    </source>
</evidence>
<dbReference type="InterPro" id="IPR036641">
    <property type="entry name" value="HPT_dom_sf"/>
</dbReference>
<reference evidence="5" key="1">
    <citation type="submission" date="2017-10" db="EMBL/GenBank/DDBJ databases">
        <authorList>
            <person name="Toshchakov S.V."/>
            <person name="Goeva M.A."/>
        </authorList>
    </citation>
    <scope>NUCLEOTIDE SEQUENCE [LARGE SCALE GENOMIC DNA]</scope>
    <source>
        <strain evidence="5">JR1/69-1-13</strain>
    </source>
</reference>
<dbReference type="SUPFAM" id="SSF47226">
    <property type="entry name" value="Histidine-containing phosphotransfer domain, HPT domain"/>
    <property type="match status" value="1"/>
</dbReference>
<keyword evidence="2" id="KW-0597">Phosphoprotein</keyword>
<evidence type="ECO:0000256" key="1">
    <source>
        <dbReference type="ARBA" id="ARBA00023012"/>
    </source>
</evidence>
<dbReference type="OrthoDB" id="7276210at2"/>
<name>A0A2U1V4W3_9PROT</name>
<dbReference type="PROSITE" id="PS50894">
    <property type="entry name" value="HPT"/>
    <property type="match status" value="1"/>
</dbReference>
<dbReference type="InterPro" id="IPR008207">
    <property type="entry name" value="Sig_transdc_His_kin_Hpt_dom"/>
</dbReference>
<keyword evidence="1" id="KW-0902">Two-component regulatory system</keyword>
<evidence type="ECO:0000313" key="4">
    <source>
        <dbReference type="EMBL" id="PWC28934.1"/>
    </source>
</evidence>
<keyword evidence="5" id="KW-1185">Reference proteome</keyword>
<feature type="domain" description="HPt" evidence="3">
    <location>
        <begin position="17"/>
        <end position="107"/>
    </location>
</feature>
<dbReference type="Gene3D" id="1.20.120.160">
    <property type="entry name" value="HPT domain"/>
    <property type="match status" value="1"/>
</dbReference>
<evidence type="ECO:0000313" key="5">
    <source>
        <dbReference type="Proteomes" id="UP000245048"/>
    </source>
</evidence>
<proteinExistence type="predicted"/>
<dbReference type="AlphaFoldDB" id="A0A2U1V4W3"/>
<organism evidence="4 5">
    <name type="scientific">Teichococcus aestuarii</name>
    <dbReference type="NCBI Taxonomy" id="568898"/>
    <lineage>
        <taxon>Bacteria</taxon>
        <taxon>Pseudomonadati</taxon>
        <taxon>Pseudomonadota</taxon>
        <taxon>Alphaproteobacteria</taxon>
        <taxon>Acetobacterales</taxon>
        <taxon>Roseomonadaceae</taxon>
        <taxon>Roseomonas</taxon>
    </lineage>
</organism>
<dbReference type="Pfam" id="PF01627">
    <property type="entry name" value="Hpt"/>
    <property type="match status" value="1"/>
</dbReference>
<dbReference type="EMBL" id="PDOA01000005">
    <property type="protein sequence ID" value="PWC28934.1"/>
    <property type="molecule type" value="Genomic_DNA"/>
</dbReference>
<dbReference type="GO" id="GO:0004672">
    <property type="term" value="F:protein kinase activity"/>
    <property type="evidence" value="ECO:0007669"/>
    <property type="project" value="UniProtKB-ARBA"/>
</dbReference>
<feature type="modified residue" description="Phosphohistidine" evidence="2">
    <location>
        <position position="56"/>
    </location>
</feature>
<dbReference type="RefSeq" id="WP_109516854.1">
    <property type="nucleotide sequence ID" value="NZ_JBHSCH010000022.1"/>
</dbReference>
<protein>
    <recommendedName>
        <fullName evidence="3">HPt domain-containing protein</fullName>
    </recommendedName>
</protein>
<dbReference type="GO" id="GO:0000160">
    <property type="term" value="P:phosphorelay signal transduction system"/>
    <property type="evidence" value="ECO:0007669"/>
    <property type="project" value="UniProtKB-KW"/>
</dbReference>
<sequence>MNALDPQIARQLAEDLPSEVFVNILRTFEADLARLAEQMVTAAQQGDLEGYRRGAHGLAGAAGAIGARRLESLARQAMNPRDTTPPEQLLPQLGTAAQETLQELVALSSNPPAPPTR</sequence>
<comment type="caution">
    <text evidence="4">The sequence shown here is derived from an EMBL/GenBank/DDBJ whole genome shotgun (WGS) entry which is preliminary data.</text>
</comment>
<dbReference type="Proteomes" id="UP000245048">
    <property type="component" value="Unassembled WGS sequence"/>
</dbReference>
<accession>A0A2U1V4W3</accession>
<evidence type="ECO:0000256" key="2">
    <source>
        <dbReference type="PROSITE-ProRule" id="PRU00110"/>
    </source>
</evidence>
<gene>
    <name evidence="4" type="ORF">CR165_10070</name>
</gene>
<dbReference type="SMART" id="SM00073">
    <property type="entry name" value="HPT"/>
    <property type="match status" value="1"/>
</dbReference>